<dbReference type="KEGG" id="kvl:KVU_1187"/>
<dbReference type="OrthoDB" id="9800595at2"/>
<dbReference type="InterPro" id="IPR003836">
    <property type="entry name" value="Glucokinase"/>
</dbReference>
<dbReference type="Gene3D" id="3.40.367.20">
    <property type="match status" value="1"/>
</dbReference>
<dbReference type="GO" id="GO:0006096">
    <property type="term" value="P:glycolytic process"/>
    <property type="evidence" value="ECO:0007669"/>
    <property type="project" value="InterPro"/>
</dbReference>
<dbReference type="PANTHER" id="PTHR47690:SF1">
    <property type="entry name" value="GLUCOKINASE"/>
    <property type="match status" value="1"/>
</dbReference>
<dbReference type="SUPFAM" id="SSF53067">
    <property type="entry name" value="Actin-like ATPase domain"/>
    <property type="match status" value="1"/>
</dbReference>
<reference evidence="4 5" key="1">
    <citation type="journal article" date="2011" name="J. Bacteriol.">
        <title>Complete genome sequence of the industrial strain Ketogulonicigenium vulgare WSH-001.</title>
        <authorList>
            <person name="Liu L."/>
            <person name="Li Y."/>
            <person name="Zhang J."/>
            <person name="Zhou Z."/>
            <person name="Liu J."/>
            <person name="Li X."/>
            <person name="Zhou J."/>
            <person name="Du G."/>
            <person name="Wang L."/>
            <person name="Chen J."/>
        </authorList>
    </citation>
    <scope>NUCLEOTIDE SEQUENCE [LARGE SCALE GENOMIC DNA]</scope>
    <source>
        <strain evidence="4 5">WSH-001</strain>
    </source>
</reference>
<dbReference type="eggNOG" id="COG0837">
    <property type="taxonomic scope" value="Bacteria"/>
</dbReference>
<dbReference type="GO" id="GO:0005536">
    <property type="term" value="F:D-glucose binding"/>
    <property type="evidence" value="ECO:0007669"/>
    <property type="project" value="InterPro"/>
</dbReference>
<dbReference type="InterPro" id="IPR043129">
    <property type="entry name" value="ATPase_NBD"/>
</dbReference>
<dbReference type="GO" id="GO:0005524">
    <property type="term" value="F:ATP binding"/>
    <property type="evidence" value="ECO:0007669"/>
    <property type="project" value="InterPro"/>
</dbReference>
<dbReference type="RefSeq" id="WP_013384491.1">
    <property type="nucleotide sequence ID" value="NC_017384.1"/>
</dbReference>
<evidence type="ECO:0000313" key="5">
    <source>
        <dbReference type="Proteomes" id="UP000000692"/>
    </source>
</evidence>
<organism evidence="4 5">
    <name type="scientific">Ketogulonicigenium vulgare (strain WSH-001)</name>
    <dbReference type="NCBI Taxonomy" id="759362"/>
    <lineage>
        <taxon>Bacteria</taxon>
        <taxon>Pseudomonadati</taxon>
        <taxon>Pseudomonadota</taxon>
        <taxon>Alphaproteobacteria</taxon>
        <taxon>Rhodobacterales</taxon>
        <taxon>Roseobacteraceae</taxon>
        <taxon>Ketogulonicigenium</taxon>
    </lineage>
</organism>
<accession>F9Y798</accession>
<dbReference type="Pfam" id="PF02685">
    <property type="entry name" value="Glucokinase"/>
    <property type="match status" value="1"/>
</dbReference>
<dbReference type="PATRIC" id="fig|759362.5.peg.1223"/>
<dbReference type="GO" id="GO:0004340">
    <property type="term" value="F:glucokinase activity"/>
    <property type="evidence" value="ECO:0007669"/>
    <property type="project" value="UniProtKB-EC"/>
</dbReference>
<keyword evidence="5" id="KW-1185">Reference proteome</keyword>
<dbReference type="EC" id="2.7.1.2" evidence="4"/>
<dbReference type="EMBL" id="CP002018">
    <property type="protein sequence ID" value="AEM41026.1"/>
    <property type="molecule type" value="Genomic_DNA"/>
</dbReference>
<name>F9Y798_KETVW</name>
<evidence type="ECO:0000256" key="3">
    <source>
        <dbReference type="RuleBase" id="RU004046"/>
    </source>
</evidence>
<dbReference type="CDD" id="cd24008">
    <property type="entry name" value="ASKHA_NBD_GLK"/>
    <property type="match status" value="1"/>
</dbReference>
<dbReference type="Gene3D" id="3.30.420.40">
    <property type="match status" value="1"/>
</dbReference>
<dbReference type="GO" id="GO:0005829">
    <property type="term" value="C:cytosol"/>
    <property type="evidence" value="ECO:0007669"/>
    <property type="project" value="TreeGrafter"/>
</dbReference>
<keyword evidence="1 4" id="KW-0808">Transferase</keyword>
<dbReference type="InterPro" id="IPR050201">
    <property type="entry name" value="Bacterial_glucokinase"/>
</dbReference>
<evidence type="ECO:0000256" key="2">
    <source>
        <dbReference type="ARBA" id="ARBA00022777"/>
    </source>
</evidence>
<dbReference type="PANTHER" id="PTHR47690">
    <property type="entry name" value="GLUCOKINASE"/>
    <property type="match status" value="1"/>
</dbReference>
<dbReference type="Proteomes" id="UP000000692">
    <property type="component" value="Chromosome"/>
</dbReference>
<dbReference type="AlphaFoldDB" id="F9Y798"/>
<sequence length="315" mass="33073">MTTELSLVADIGGTNTRLALSAAGVVLHDTVRRFQNEGRQLNDILDEYLAECCPDTKPHSACFALAGPISGDTGRMTNLAWTIHAPEIATRTSANRCILINDLQAQGYALPALAPDQLTPVLSAERDIRAPRLVVGLGTGYNAAFVLPIESGVLVPAAEAGHASLPAHTADGRKVVDWLLANLGQAQVEDALSGTGFAHIHAALHGEKATPPALLARCEDGEAKALKTLEVAIELLGGVVGDLALIFLPRGGIYLTGGFGQALTPWLRQPHLQTVFHDAFAAKGKISAIMQDFALSVIGDDFAALEGCALRVAQN</sequence>
<evidence type="ECO:0000313" key="4">
    <source>
        <dbReference type="EMBL" id="AEM41026.1"/>
    </source>
</evidence>
<protein>
    <submittedName>
        <fullName evidence="4">Glucokinase, putative</fullName>
        <ecNumber evidence="4">2.7.1.2</ecNumber>
    </submittedName>
</protein>
<comment type="similarity">
    <text evidence="3">Belongs to the bacterial glucokinase family.</text>
</comment>
<dbReference type="HOGENOM" id="CLU_042582_1_0_5"/>
<proteinExistence type="inferred from homology"/>
<gene>
    <name evidence="4" type="primary">glk</name>
    <name evidence="4" type="ordered locus">KVU_1187</name>
</gene>
<keyword evidence="2 4" id="KW-0418">Kinase</keyword>
<evidence type="ECO:0000256" key="1">
    <source>
        <dbReference type="ARBA" id="ARBA00022679"/>
    </source>
</evidence>